<reference evidence="1" key="1">
    <citation type="submission" date="2023-10" db="EMBL/GenBank/DDBJ databases">
        <authorList>
            <person name="Chen Y."/>
            <person name="Shah S."/>
            <person name="Dougan E. K."/>
            <person name="Thang M."/>
            <person name="Chan C."/>
        </authorList>
    </citation>
    <scope>NUCLEOTIDE SEQUENCE [LARGE SCALE GENOMIC DNA]</scope>
</reference>
<gene>
    <name evidence="1" type="ORF">PCOR1329_LOCUS24721</name>
</gene>
<name>A0ABN9RY19_9DINO</name>
<organism evidence="1 2">
    <name type="scientific">Prorocentrum cordatum</name>
    <dbReference type="NCBI Taxonomy" id="2364126"/>
    <lineage>
        <taxon>Eukaryota</taxon>
        <taxon>Sar</taxon>
        <taxon>Alveolata</taxon>
        <taxon>Dinophyceae</taxon>
        <taxon>Prorocentrales</taxon>
        <taxon>Prorocentraceae</taxon>
        <taxon>Prorocentrum</taxon>
    </lineage>
</organism>
<accession>A0ABN9RY19</accession>
<dbReference type="Proteomes" id="UP001189429">
    <property type="component" value="Unassembled WGS sequence"/>
</dbReference>
<keyword evidence="2" id="KW-1185">Reference proteome</keyword>
<proteinExistence type="predicted"/>
<dbReference type="EMBL" id="CAUYUJ010008552">
    <property type="protein sequence ID" value="CAK0824274.1"/>
    <property type="molecule type" value="Genomic_DNA"/>
</dbReference>
<comment type="caution">
    <text evidence="1">The sequence shown here is derived from an EMBL/GenBank/DDBJ whole genome shotgun (WGS) entry which is preliminary data.</text>
</comment>
<evidence type="ECO:0000313" key="1">
    <source>
        <dbReference type="EMBL" id="CAK0824274.1"/>
    </source>
</evidence>
<sequence>MLPQMSSEDFFAKLDERLGKQIEEKIKPVRTGLESLQSTVASHNEQIQALQNDMFTMKTGPGSGVSTDAGSATGIPTTRAFVPSKIILKNFAEYATRKDTGIDRPQAELLITKLVEAAPPSLKPKIHHEKMTLGRGAKSDRVFVPVETGFAEEIAGLFEAALASYTFSGRKVWAQIEREPAVQQRFSAFGKTQDFIRTVLMQNAGQVSIQCTWQPDFHILVNNLEAGIIDAEGRAQFSEEWCQQVLSRSAGEVHKQLRLFRGSGR</sequence>
<evidence type="ECO:0000313" key="2">
    <source>
        <dbReference type="Proteomes" id="UP001189429"/>
    </source>
</evidence>
<protein>
    <submittedName>
        <fullName evidence="1">Uncharacterized protein</fullName>
    </submittedName>
</protein>